<dbReference type="Proteomes" id="UP000823749">
    <property type="component" value="Chromosome 2"/>
</dbReference>
<organism evidence="1 2">
    <name type="scientific">Rhododendron griersonianum</name>
    <dbReference type="NCBI Taxonomy" id="479676"/>
    <lineage>
        <taxon>Eukaryota</taxon>
        <taxon>Viridiplantae</taxon>
        <taxon>Streptophyta</taxon>
        <taxon>Embryophyta</taxon>
        <taxon>Tracheophyta</taxon>
        <taxon>Spermatophyta</taxon>
        <taxon>Magnoliopsida</taxon>
        <taxon>eudicotyledons</taxon>
        <taxon>Gunneridae</taxon>
        <taxon>Pentapetalae</taxon>
        <taxon>asterids</taxon>
        <taxon>Ericales</taxon>
        <taxon>Ericaceae</taxon>
        <taxon>Ericoideae</taxon>
        <taxon>Rhodoreae</taxon>
        <taxon>Rhododendron</taxon>
    </lineage>
</organism>
<accession>A0AAV6LCP4</accession>
<evidence type="ECO:0000313" key="2">
    <source>
        <dbReference type="Proteomes" id="UP000823749"/>
    </source>
</evidence>
<keyword evidence="2" id="KW-1185">Reference proteome</keyword>
<evidence type="ECO:0000313" key="1">
    <source>
        <dbReference type="EMBL" id="KAG5562083.1"/>
    </source>
</evidence>
<protein>
    <submittedName>
        <fullName evidence="1">Uncharacterized protein</fullName>
    </submittedName>
</protein>
<dbReference type="AlphaFoldDB" id="A0AAV6LCP4"/>
<comment type="caution">
    <text evidence="1">The sequence shown here is derived from an EMBL/GenBank/DDBJ whole genome shotgun (WGS) entry which is preliminary data.</text>
</comment>
<gene>
    <name evidence="1" type="ORF">RHGRI_004956</name>
</gene>
<sequence length="56" mass="6581">MSFQHFYLVQALSPFINKNAFQNIYVSQKWSISLVTKYQQKGLPKHLCIPKVELKP</sequence>
<dbReference type="EMBL" id="JACTNZ010000002">
    <property type="protein sequence ID" value="KAG5562083.1"/>
    <property type="molecule type" value="Genomic_DNA"/>
</dbReference>
<proteinExistence type="predicted"/>
<reference evidence="1" key="1">
    <citation type="submission" date="2020-08" db="EMBL/GenBank/DDBJ databases">
        <title>Plant Genome Project.</title>
        <authorList>
            <person name="Zhang R.-G."/>
        </authorList>
    </citation>
    <scope>NUCLEOTIDE SEQUENCE</scope>
    <source>
        <strain evidence="1">WSP0</strain>
        <tissue evidence="1">Leaf</tissue>
    </source>
</reference>
<name>A0AAV6LCP4_9ERIC</name>